<name>A0A0N1MVD2_9GAMM</name>
<protein>
    <submittedName>
        <fullName evidence="2">Uncharacterized protein</fullName>
    </submittedName>
</protein>
<evidence type="ECO:0000313" key="3">
    <source>
        <dbReference type="Proteomes" id="UP000037848"/>
    </source>
</evidence>
<dbReference type="STRING" id="187330.AMS58_08180"/>
<gene>
    <name evidence="2" type="ORF">ADS77_02995</name>
</gene>
<reference evidence="2 3" key="1">
    <citation type="submission" date="2015-08" db="EMBL/GenBank/DDBJ databases">
        <title>Draft Genome Sequence of Pseudoalteromonas porphyrae UCD-SED14.</title>
        <authorList>
            <person name="Coil D.A."/>
            <person name="Jospin G."/>
            <person name="Lee R.D."/>
            <person name="Eisen J.A."/>
        </authorList>
    </citation>
    <scope>NUCLEOTIDE SEQUENCE [LARGE SCALE GENOMIC DNA]</scope>
    <source>
        <strain evidence="2 3">UCD-SED14</strain>
    </source>
</reference>
<keyword evidence="3" id="KW-1185">Reference proteome</keyword>
<dbReference type="AlphaFoldDB" id="A0A0N1MVD2"/>
<dbReference type="Proteomes" id="UP000037848">
    <property type="component" value="Unassembled WGS sequence"/>
</dbReference>
<evidence type="ECO:0000256" key="1">
    <source>
        <dbReference type="SAM" id="SignalP"/>
    </source>
</evidence>
<feature type="signal peptide" evidence="1">
    <location>
        <begin position="1"/>
        <end position="29"/>
    </location>
</feature>
<dbReference type="PATRIC" id="fig|187330.3.peg.638"/>
<dbReference type="EMBL" id="LHPH01000002">
    <property type="protein sequence ID" value="KPH65250.1"/>
    <property type="molecule type" value="Genomic_DNA"/>
</dbReference>
<organism evidence="2 3">
    <name type="scientific">Pseudoalteromonas porphyrae</name>
    <dbReference type="NCBI Taxonomy" id="187330"/>
    <lineage>
        <taxon>Bacteria</taxon>
        <taxon>Pseudomonadati</taxon>
        <taxon>Pseudomonadota</taxon>
        <taxon>Gammaproteobacteria</taxon>
        <taxon>Alteromonadales</taxon>
        <taxon>Pseudoalteromonadaceae</taxon>
        <taxon>Pseudoalteromonas</taxon>
    </lineage>
</organism>
<dbReference type="OrthoDB" id="9958756at2"/>
<feature type="chain" id="PRO_5005878319" evidence="1">
    <location>
        <begin position="30"/>
        <end position="62"/>
    </location>
</feature>
<dbReference type="RefSeq" id="WP_054452883.1">
    <property type="nucleotide sequence ID" value="NZ_LHPH01000002.1"/>
</dbReference>
<comment type="caution">
    <text evidence="2">The sequence shown here is derived from an EMBL/GenBank/DDBJ whole genome shotgun (WGS) entry which is preliminary data.</text>
</comment>
<keyword evidence="1" id="KW-0732">Signal</keyword>
<proteinExistence type="predicted"/>
<accession>A0A0N1MVD2</accession>
<sequence length="62" mass="6527">MNRTDKQAISMLTIFATLMLASIVLPSQAATVDATTVNASSEVLTTLPAAQQCLIGSDIFLQ</sequence>
<evidence type="ECO:0000313" key="2">
    <source>
        <dbReference type="EMBL" id="KPH65250.1"/>
    </source>
</evidence>